<proteinExistence type="inferred from homology"/>
<dbReference type="PROSITE" id="PS51257">
    <property type="entry name" value="PROKAR_LIPOPROTEIN"/>
    <property type="match status" value="1"/>
</dbReference>
<comment type="similarity">
    <text evidence="1">Belongs to the CpcT/CpeT biliprotein lyase family.</text>
</comment>
<keyword evidence="2" id="KW-0456">Lyase</keyword>
<dbReference type="AlphaFoldDB" id="A0A7Y0FK06"/>
<reference evidence="4 5" key="1">
    <citation type="submission" date="2020-04" db="EMBL/GenBank/DDBJ databases">
        <title>Chryseobacterium sp. RJ-7-14 sp. nov., isolated from Jeju soil.</title>
        <authorList>
            <person name="Dahal R.H."/>
            <person name="Chaudhary D.K."/>
        </authorList>
    </citation>
    <scope>NUCLEOTIDE SEQUENCE [LARGE SCALE GENOMIC DNA]</scope>
    <source>
        <strain evidence="4 5">RJ-7-14</strain>
    </source>
</reference>
<dbReference type="InterPro" id="IPR010404">
    <property type="entry name" value="CpcT/CpeT"/>
</dbReference>
<evidence type="ECO:0000256" key="2">
    <source>
        <dbReference type="ARBA" id="ARBA00023239"/>
    </source>
</evidence>
<evidence type="ECO:0000313" key="5">
    <source>
        <dbReference type="Proteomes" id="UP000552615"/>
    </source>
</evidence>
<gene>
    <name evidence="4" type="ORF">HHL20_15980</name>
</gene>
<dbReference type="Pfam" id="PF06206">
    <property type="entry name" value="CpeT"/>
    <property type="match status" value="1"/>
</dbReference>
<evidence type="ECO:0000256" key="3">
    <source>
        <dbReference type="SAM" id="SignalP"/>
    </source>
</evidence>
<dbReference type="GO" id="GO:0016829">
    <property type="term" value="F:lyase activity"/>
    <property type="evidence" value="ECO:0007669"/>
    <property type="project" value="UniProtKB-KW"/>
</dbReference>
<accession>A0A7Y0FK06</accession>
<evidence type="ECO:0008006" key="6">
    <source>
        <dbReference type="Google" id="ProtNLM"/>
    </source>
</evidence>
<protein>
    <recommendedName>
        <fullName evidence="6">CpeT/CpcT family protein DUF1001</fullName>
    </recommendedName>
</protein>
<feature type="chain" id="PRO_5030570467" description="CpeT/CpcT family protein DUF1001" evidence="3">
    <location>
        <begin position="23"/>
        <end position="209"/>
    </location>
</feature>
<sequence>MKKNLISIITILIIAGCTAAHKTDSAKNDRELEDLASLMTGKFSSELQSKADSTYFNISLVMTPIWAERKDGKWLYVEQAVAANAGKPYRQRVYHLQHPSKDTFTSEIYTIKDPLVFAGLQNDKMKKDKLTFDLIELKDGCTVTLKKQGDTYLGGTDADKCPSDLRGAKYATTKIILKKGMLESWDQGFDASGKQVWGAAKRGYIFMKQ</sequence>
<keyword evidence="5" id="KW-1185">Reference proteome</keyword>
<comment type="caution">
    <text evidence="4">The sequence shown here is derived from an EMBL/GenBank/DDBJ whole genome shotgun (WGS) entry which is preliminary data.</text>
</comment>
<name>A0A7Y0FK06_9FLAO</name>
<evidence type="ECO:0000313" key="4">
    <source>
        <dbReference type="EMBL" id="NML58840.1"/>
    </source>
</evidence>
<dbReference type="PANTHER" id="PTHR35137:SF1">
    <property type="entry name" value="CHROMOPHORE LYASE CRL, CHLOROPLASTIC"/>
    <property type="match status" value="1"/>
</dbReference>
<dbReference type="CDD" id="cd16338">
    <property type="entry name" value="CpcT"/>
    <property type="match status" value="1"/>
</dbReference>
<dbReference type="EMBL" id="JABBGF010000003">
    <property type="protein sequence ID" value="NML58840.1"/>
    <property type="molecule type" value="Genomic_DNA"/>
</dbReference>
<dbReference type="Gene3D" id="2.40.128.590">
    <property type="entry name" value="CpcT/CpeT domain"/>
    <property type="match status" value="1"/>
</dbReference>
<organism evidence="4 5">
    <name type="scientific">Chryseobacterium cheonjiense</name>
    <dbReference type="NCBI Taxonomy" id="2728845"/>
    <lineage>
        <taxon>Bacteria</taxon>
        <taxon>Pseudomonadati</taxon>
        <taxon>Bacteroidota</taxon>
        <taxon>Flavobacteriia</taxon>
        <taxon>Flavobacteriales</taxon>
        <taxon>Weeksellaceae</taxon>
        <taxon>Chryseobacterium group</taxon>
        <taxon>Chryseobacterium</taxon>
    </lineage>
</organism>
<dbReference type="InterPro" id="IPR038672">
    <property type="entry name" value="CpcT/CpeT_sf"/>
</dbReference>
<dbReference type="Proteomes" id="UP000552615">
    <property type="component" value="Unassembled WGS sequence"/>
</dbReference>
<feature type="signal peptide" evidence="3">
    <location>
        <begin position="1"/>
        <end position="22"/>
    </location>
</feature>
<dbReference type="RefSeq" id="WP_169232174.1">
    <property type="nucleotide sequence ID" value="NZ_JABBGF010000003.1"/>
</dbReference>
<dbReference type="PANTHER" id="PTHR35137">
    <property type="entry name" value="CHROMOPHORE LYASE CRL, CHLOROPLASTIC"/>
    <property type="match status" value="1"/>
</dbReference>
<evidence type="ECO:0000256" key="1">
    <source>
        <dbReference type="ARBA" id="ARBA00008206"/>
    </source>
</evidence>
<keyword evidence="3" id="KW-0732">Signal</keyword>